<accession>A0A9N9I8B2</accession>
<proteinExistence type="predicted"/>
<sequence length="194" mass="22739">MIIKASQLREEFYLAFECTDHGDLQTYLINNYLKWECKHTKNVVVKGDNNTQFGIRAVITGFKLSKVVSHHSILIQPIESTNYNSLWWWWCFGKKNFMDPYISFGEIYKDSSDIYRLGIILWVISRNGYITSGVEYKKPVAGSTCSYVALYNSCWVWNLDERPDINRVYELIHEDGIVLGENRPDINMKIILYQ</sequence>
<comment type="caution">
    <text evidence="1">The sequence shown here is derived from an EMBL/GenBank/DDBJ whole genome shotgun (WGS) entry which is preliminary data.</text>
</comment>
<protein>
    <submittedName>
        <fullName evidence="1">5619_t:CDS:1</fullName>
    </submittedName>
</protein>
<evidence type="ECO:0000313" key="2">
    <source>
        <dbReference type="Proteomes" id="UP000789405"/>
    </source>
</evidence>
<dbReference type="Proteomes" id="UP000789405">
    <property type="component" value="Unassembled WGS sequence"/>
</dbReference>
<dbReference type="Gene3D" id="1.10.510.10">
    <property type="entry name" value="Transferase(Phosphotransferase) domain 1"/>
    <property type="match status" value="1"/>
</dbReference>
<organism evidence="1 2">
    <name type="scientific">Dentiscutata erythropus</name>
    <dbReference type="NCBI Taxonomy" id="1348616"/>
    <lineage>
        <taxon>Eukaryota</taxon>
        <taxon>Fungi</taxon>
        <taxon>Fungi incertae sedis</taxon>
        <taxon>Mucoromycota</taxon>
        <taxon>Glomeromycotina</taxon>
        <taxon>Glomeromycetes</taxon>
        <taxon>Diversisporales</taxon>
        <taxon>Gigasporaceae</taxon>
        <taxon>Dentiscutata</taxon>
    </lineage>
</organism>
<dbReference type="EMBL" id="CAJVPY010011099">
    <property type="protein sequence ID" value="CAG8724340.1"/>
    <property type="molecule type" value="Genomic_DNA"/>
</dbReference>
<name>A0A9N9I8B2_9GLOM</name>
<feature type="non-terminal residue" evidence="1">
    <location>
        <position position="194"/>
    </location>
</feature>
<gene>
    <name evidence="1" type="ORF">DERYTH_LOCUS14580</name>
</gene>
<reference evidence="1" key="1">
    <citation type="submission" date="2021-06" db="EMBL/GenBank/DDBJ databases">
        <authorList>
            <person name="Kallberg Y."/>
            <person name="Tangrot J."/>
            <person name="Rosling A."/>
        </authorList>
    </citation>
    <scope>NUCLEOTIDE SEQUENCE</scope>
    <source>
        <strain evidence="1">MA453B</strain>
    </source>
</reference>
<dbReference type="SUPFAM" id="SSF56112">
    <property type="entry name" value="Protein kinase-like (PK-like)"/>
    <property type="match status" value="1"/>
</dbReference>
<evidence type="ECO:0000313" key="1">
    <source>
        <dbReference type="EMBL" id="CAG8724340.1"/>
    </source>
</evidence>
<dbReference type="InterPro" id="IPR011009">
    <property type="entry name" value="Kinase-like_dom_sf"/>
</dbReference>
<dbReference type="AlphaFoldDB" id="A0A9N9I8B2"/>
<dbReference type="OrthoDB" id="10261027at2759"/>
<keyword evidence="2" id="KW-1185">Reference proteome</keyword>